<dbReference type="UniPathway" id="UPA00344"/>
<gene>
    <name evidence="8" type="ORF">SAMN05660653_00807</name>
</gene>
<evidence type="ECO:0000256" key="6">
    <source>
        <dbReference type="ARBA" id="ARBA00058212"/>
    </source>
</evidence>
<evidence type="ECO:0000256" key="4">
    <source>
        <dbReference type="ARBA" id="ARBA00023150"/>
    </source>
</evidence>
<dbReference type="GO" id="GO:0006777">
    <property type="term" value="P:Mo-molybdopterin cofactor biosynthetic process"/>
    <property type="evidence" value="ECO:0007669"/>
    <property type="project" value="UniProtKB-KW"/>
</dbReference>
<evidence type="ECO:0000256" key="1">
    <source>
        <dbReference type="ARBA" id="ARBA00005046"/>
    </source>
</evidence>
<dbReference type="RefSeq" id="WP_092117493.1">
    <property type="nucleotide sequence ID" value="NZ_FMXO01000004.1"/>
</dbReference>
<dbReference type="PANTHER" id="PTHR43764">
    <property type="entry name" value="MOLYBDENUM COFACTOR BIOSYNTHESIS"/>
    <property type="match status" value="1"/>
</dbReference>
<proteinExistence type="predicted"/>
<evidence type="ECO:0000259" key="7">
    <source>
        <dbReference type="SMART" id="SM00852"/>
    </source>
</evidence>
<dbReference type="InterPro" id="IPR008284">
    <property type="entry name" value="MoCF_biosynth_CS"/>
</dbReference>
<dbReference type="AlphaFoldDB" id="A0A1G6B9H4"/>
<dbReference type="PROSITE" id="PS01078">
    <property type="entry name" value="MOCF_BIOSYNTHESIS_1"/>
    <property type="match status" value="1"/>
</dbReference>
<dbReference type="CDD" id="cd00886">
    <property type="entry name" value="MogA_MoaB"/>
    <property type="match status" value="1"/>
</dbReference>
<sequence length="266" mass="28416">MNVILRSSREEAVVRDQRLPLFTSGSPKSFAGPCFIIDQGAMPTVGSVLTSPDDAASVQVVSKFYWAEDSEDLPSIESCWVRILKDFHADSLALPWTVAKQGYALAWVTLSDKGYVGAREDQAGPLIAELVGGDLSVALVQGYLIPDDPRRLRSLLVGLALEQQFDLVLTTGGTGVGPRDITPETTLSVIEKRLPGMETAMLQTALLKTAHAVISRAVVGTLGQSLIINLPGSPKAVRENLGALLPALRHTLAKLQGDQSDCAQVC</sequence>
<dbReference type="SUPFAM" id="SSF53218">
    <property type="entry name" value="Molybdenum cofactor biosynthesis proteins"/>
    <property type="match status" value="1"/>
</dbReference>
<dbReference type="InterPro" id="IPR001453">
    <property type="entry name" value="MoaB/Mog_dom"/>
</dbReference>
<dbReference type="STRING" id="617002.SAMN05660653_00807"/>
<evidence type="ECO:0000313" key="8">
    <source>
        <dbReference type="EMBL" id="SDB17113.1"/>
    </source>
</evidence>
<evidence type="ECO:0000256" key="3">
    <source>
        <dbReference type="ARBA" id="ARBA00013491"/>
    </source>
</evidence>
<evidence type="ECO:0000256" key="2">
    <source>
        <dbReference type="ARBA" id="ARBA00012509"/>
    </source>
</evidence>
<dbReference type="Gene3D" id="3.40.980.10">
    <property type="entry name" value="MoaB/Mog-like domain"/>
    <property type="match status" value="1"/>
</dbReference>
<dbReference type="InterPro" id="IPR036425">
    <property type="entry name" value="MoaB/Mog-like_dom_sf"/>
</dbReference>
<dbReference type="EC" id="2.7.7.75" evidence="2"/>
<dbReference type="Pfam" id="PF00994">
    <property type="entry name" value="MoCF_biosynth"/>
    <property type="match status" value="1"/>
</dbReference>
<comment type="function">
    <text evidence="6">Catalyzes the adenylation of molybdopterin as part of the biosynthesis of the molybdenum-cofactor.</text>
</comment>
<evidence type="ECO:0000313" key="9">
    <source>
        <dbReference type="Proteomes" id="UP000198771"/>
    </source>
</evidence>
<comment type="pathway">
    <text evidence="1">Cofactor biosynthesis; molybdopterin biosynthesis.</text>
</comment>
<comment type="catalytic activity">
    <reaction evidence="5">
        <text>molybdopterin + ATP + H(+) = adenylyl-molybdopterin + diphosphate</text>
        <dbReference type="Rhea" id="RHEA:31331"/>
        <dbReference type="ChEBI" id="CHEBI:15378"/>
        <dbReference type="ChEBI" id="CHEBI:30616"/>
        <dbReference type="ChEBI" id="CHEBI:33019"/>
        <dbReference type="ChEBI" id="CHEBI:58698"/>
        <dbReference type="ChEBI" id="CHEBI:62727"/>
        <dbReference type="EC" id="2.7.7.75"/>
    </reaction>
</comment>
<dbReference type="SMART" id="SM00852">
    <property type="entry name" value="MoCF_biosynth"/>
    <property type="match status" value="1"/>
</dbReference>
<feature type="domain" description="MoaB/Mog" evidence="7">
    <location>
        <begin position="106"/>
        <end position="251"/>
    </location>
</feature>
<name>A0A1G6B9H4_9BACT</name>
<dbReference type="Proteomes" id="UP000198771">
    <property type="component" value="Unassembled WGS sequence"/>
</dbReference>
<keyword evidence="9" id="KW-1185">Reference proteome</keyword>
<dbReference type="PANTHER" id="PTHR43764:SF1">
    <property type="entry name" value="MOLYBDOPTERIN MOLYBDOTRANSFERASE"/>
    <property type="match status" value="1"/>
</dbReference>
<dbReference type="EMBL" id="FMXO01000004">
    <property type="protein sequence ID" value="SDB17113.1"/>
    <property type="molecule type" value="Genomic_DNA"/>
</dbReference>
<dbReference type="InterPro" id="IPR051920">
    <property type="entry name" value="MPT_Adenylyltrnsfr/MoaC-Rel"/>
</dbReference>
<dbReference type="OrthoDB" id="9784492at2"/>
<organism evidence="8 9">
    <name type="scientific">Desulfonatronum thiosulfatophilum</name>
    <dbReference type="NCBI Taxonomy" id="617002"/>
    <lineage>
        <taxon>Bacteria</taxon>
        <taxon>Pseudomonadati</taxon>
        <taxon>Thermodesulfobacteriota</taxon>
        <taxon>Desulfovibrionia</taxon>
        <taxon>Desulfovibrionales</taxon>
        <taxon>Desulfonatronaceae</taxon>
        <taxon>Desulfonatronum</taxon>
    </lineage>
</organism>
<accession>A0A1G6B9H4</accession>
<dbReference type="NCBIfam" id="TIGR00177">
    <property type="entry name" value="molyb_syn"/>
    <property type="match status" value="1"/>
</dbReference>
<protein>
    <recommendedName>
        <fullName evidence="3">Molybdopterin adenylyltransferase</fullName>
        <ecNumber evidence="2">2.7.7.75</ecNumber>
    </recommendedName>
</protein>
<dbReference type="GO" id="GO:0061598">
    <property type="term" value="F:molybdopterin adenylyltransferase activity"/>
    <property type="evidence" value="ECO:0007669"/>
    <property type="project" value="UniProtKB-EC"/>
</dbReference>
<keyword evidence="4" id="KW-0501">Molybdenum cofactor biosynthesis</keyword>
<evidence type="ECO:0000256" key="5">
    <source>
        <dbReference type="ARBA" id="ARBA00051131"/>
    </source>
</evidence>
<reference evidence="8 9" key="1">
    <citation type="submission" date="2016-10" db="EMBL/GenBank/DDBJ databases">
        <authorList>
            <person name="de Groot N.N."/>
        </authorList>
    </citation>
    <scope>NUCLEOTIDE SEQUENCE [LARGE SCALE GENOMIC DNA]</scope>
    <source>
        <strain evidence="8 9">ASO4-2</strain>
    </source>
</reference>